<evidence type="ECO:0000313" key="7">
    <source>
        <dbReference type="Proteomes" id="UP001595978"/>
    </source>
</evidence>
<keyword evidence="1" id="KW-0805">Transcription regulation</keyword>
<dbReference type="SUPFAM" id="SSF55781">
    <property type="entry name" value="GAF domain-like"/>
    <property type="match status" value="1"/>
</dbReference>
<dbReference type="InterPro" id="IPR005471">
    <property type="entry name" value="Tscrpt_reg_IclR_N"/>
</dbReference>
<dbReference type="Gene3D" id="1.10.10.10">
    <property type="entry name" value="Winged helix-like DNA-binding domain superfamily/Winged helix DNA-binding domain"/>
    <property type="match status" value="1"/>
</dbReference>
<dbReference type="InterPro" id="IPR036388">
    <property type="entry name" value="WH-like_DNA-bd_sf"/>
</dbReference>
<dbReference type="PANTHER" id="PTHR30136">
    <property type="entry name" value="HELIX-TURN-HELIX TRANSCRIPTIONAL REGULATOR, ICLR FAMILY"/>
    <property type="match status" value="1"/>
</dbReference>
<evidence type="ECO:0000256" key="3">
    <source>
        <dbReference type="ARBA" id="ARBA00023163"/>
    </source>
</evidence>
<feature type="domain" description="IclR-ED" evidence="5">
    <location>
        <begin position="69"/>
        <end position="246"/>
    </location>
</feature>
<dbReference type="InterPro" id="IPR050707">
    <property type="entry name" value="HTH_MetabolicPath_Reg"/>
</dbReference>
<proteinExistence type="predicted"/>
<dbReference type="PANTHER" id="PTHR30136:SF8">
    <property type="entry name" value="TRANSCRIPTIONAL REGULATORY PROTEIN"/>
    <property type="match status" value="1"/>
</dbReference>
<sequence length="253" mass="27993">MSKENKIQSLEIGLNILEIIATHNKPLKFSEIQNITSMTKSNLHKYLTTLHEFGAIQRNPDNTYSLGHKLIQLGNLAQGQTSIVEVVIPYLKKISEKTGLTALLAVPSVGGPLVSYISDALYGINIGAQIGTNLPLHSSTGVIFASFHNELVKKWLDSEMEKLNEAQLKELQKEFETARKTYFVSKIEPLVTHVSSFSVPILNFEKELLGAITIVGYTQTIPTSSDHPVSRYIINISKEISSQYGFSESVSSE</sequence>
<dbReference type="InterPro" id="IPR029016">
    <property type="entry name" value="GAF-like_dom_sf"/>
</dbReference>
<keyword evidence="7" id="KW-1185">Reference proteome</keyword>
<dbReference type="SUPFAM" id="SSF46785">
    <property type="entry name" value="Winged helix' DNA-binding domain"/>
    <property type="match status" value="1"/>
</dbReference>
<comment type="caution">
    <text evidence="6">The sequence shown here is derived from an EMBL/GenBank/DDBJ whole genome shotgun (WGS) entry which is preliminary data.</text>
</comment>
<gene>
    <name evidence="6" type="ORF">ACFPOH_08395</name>
</gene>
<dbReference type="Pfam" id="PF09339">
    <property type="entry name" value="HTH_IclR"/>
    <property type="match status" value="1"/>
</dbReference>
<dbReference type="RefSeq" id="WP_342580856.1">
    <property type="nucleotide sequence ID" value="NZ_JBHSNQ010000073.1"/>
</dbReference>
<reference evidence="7" key="1">
    <citation type="journal article" date="2019" name="Int. J. Syst. Evol. Microbiol.">
        <title>The Global Catalogue of Microorganisms (GCM) 10K type strain sequencing project: providing services to taxonomists for standard genome sequencing and annotation.</title>
        <authorList>
            <consortium name="The Broad Institute Genomics Platform"/>
            <consortium name="The Broad Institute Genome Sequencing Center for Infectious Disease"/>
            <person name="Wu L."/>
            <person name="Ma J."/>
        </authorList>
    </citation>
    <scope>NUCLEOTIDE SEQUENCE [LARGE SCALE GENOMIC DNA]</scope>
    <source>
        <strain evidence="7">CCUG 56331</strain>
    </source>
</reference>
<evidence type="ECO:0000259" key="5">
    <source>
        <dbReference type="PROSITE" id="PS51078"/>
    </source>
</evidence>
<dbReference type="InterPro" id="IPR036390">
    <property type="entry name" value="WH_DNA-bd_sf"/>
</dbReference>
<dbReference type="PROSITE" id="PS51078">
    <property type="entry name" value="ICLR_ED"/>
    <property type="match status" value="1"/>
</dbReference>
<dbReference type="InterPro" id="IPR014757">
    <property type="entry name" value="Tscrpt_reg_IclR_C"/>
</dbReference>
<dbReference type="SMART" id="SM00346">
    <property type="entry name" value="HTH_ICLR"/>
    <property type="match status" value="1"/>
</dbReference>
<dbReference type="Proteomes" id="UP001595978">
    <property type="component" value="Unassembled WGS sequence"/>
</dbReference>
<evidence type="ECO:0000256" key="2">
    <source>
        <dbReference type="ARBA" id="ARBA00023125"/>
    </source>
</evidence>
<evidence type="ECO:0000259" key="4">
    <source>
        <dbReference type="PROSITE" id="PS51077"/>
    </source>
</evidence>
<keyword evidence="2" id="KW-0238">DNA-binding</keyword>
<name>A0ABW0RC32_9BACL</name>
<organism evidence="6 7">
    <name type="scientific">Ureibacillus suwonensis</name>
    <dbReference type="NCBI Taxonomy" id="313007"/>
    <lineage>
        <taxon>Bacteria</taxon>
        <taxon>Bacillati</taxon>
        <taxon>Bacillota</taxon>
        <taxon>Bacilli</taxon>
        <taxon>Bacillales</taxon>
        <taxon>Caryophanaceae</taxon>
        <taxon>Ureibacillus</taxon>
    </lineage>
</organism>
<keyword evidence="3" id="KW-0804">Transcription</keyword>
<evidence type="ECO:0000256" key="1">
    <source>
        <dbReference type="ARBA" id="ARBA00023015"/>
    </source>
</evidence>
<dbReference type="Gene3D" id="3.30.450.40">
    <property type="match status" value="1"/>
</dbReference>
<evidence type="ECO:0000313" key="6">
    <source>
        <dbReference type="EMBL" id="MFC5541779.1"/>
    </source>
</evidence>
<dbReference type="EMBL" id="JBHSNQ010000073">
    <property type="protein sequence ID" value="MFC5541779.1"/>
    <property type="molecule type" value="Genomic_DNA"/>
</dbReference>
<dbReference type="Pfam" id="PF01614">
    <property type="entry name" value="IclR_C"/>
    <property type="match status" value="1"/>
</dbReference>
<accession>A0ABW0RC32</accession>
<dbReference type="PROSITE" id="PS51077">
    <property type="entry name" value="HTH_ICLR"/>
    <property type="match status" value="1"/>
</dbReference>
<feature type="domain" description="HTH iclR-type" evidence="4">
    <location>
        <begin position="7"/>
        <end position="68"/>
    </location>
</feature>
<protein>
    <submittedName>
        <fullName evidence="6">IclR family transcriptional regulator</fullName>
    </submittedName>
</protein>